<evidence type="ECO:0000313" key="2">
    <source>
        <dbReference type="EMBL" id="KAK9143086.1"/>
    </source>
</evidence>
<dbReference type="PANTHER" id="PTHR31286">
    <property type="entry name" value="GLYCINE-RICH CELL WALL STRUCTURAL PROTEIN 1.8-LIKE"/>
    <property type="match status" value="1"/>
</dbReference>
<accession>A0AAP0JZQ3</accession>
<comment type="caution">
    <text evidence="2">The sequence shown here is derived from an EMBL/GenBank/DDBJ whole genome shotgun (WGS) entry which is preliminary data.</text>
</comment>
<feature type="region of interest" description="Disordered" evidence="1">
    <location>
        <begin position="146"/>
        <end position="203"/>
    </location>
</feature>
<protein>
    <recommendedName>
        <fullName evidence="4">DUF4283 domain-containing protein</fullName>
    </recommendedName>
</protein>
<gene>
    <name evidence="2" type="ORF">Syun_012486</name>
</gene>
<feature type="compositionally biased region" description="Polar residues" evidence="1">
    <location>
        <begin position="155"/>
        <end position="183"/>
    </location>
</feature>
<keyword evidence="3" id="KW-1185">Reference proteome</keyword>
<sequence length="203" mass="22789">MVWIRLPNLQYTYYHDDVLTKLSNCVGRTIKIDHATTMAHRGKYAPITIELNLEKPLASQFKVNGEWQNVEYEGLPYISYLCKKVGHSSNACPMYPNLKDPQPVSTSESALREKTNLAGETITGDAEATYGPWMVVQRRSLRQAKIGSPIKEGNMINQGQDPRGRAQNSRMATLNGSQQSKASNKFDIPRDNQEDITATNLTE</sequence>
<dbReference type="EMBL" id="JBBNAF010000005">
    <property type="protein sequence ID" value="KAK9143086.1"/>
    <property type="molecule type" value="Genomic_DNA"/>
</dbReference>
<dbReference type="InterPro" id="IPR040256">
    <property type="entry name" value="At4g02000-like"/>
</dbReference>
<evidence type="ECO:0000256" key="1">
    <source>
        <dbReference type="SAM" id="MobiDB-lite"/>
    </source>
</evidence>
<proteinExistence type="predicted"/>
<dbReference type="Proteomes" id="UP001420932">
    <property type="component" value="Unassembled WGS sequence"/>
</dbReference>
<organism evidence="2 3">
    <name type="scientific">Stephania yunnanensis</name>
    <dbReference type="NCBI Taxonomy" id="152371"/>
    <lineage>
        <taxon>Eukaryota</taxon>
        <taxon>Viridiplantae</taxon>
        <taxon>Streptophyta</taxon>
        <taxon>Embryophyta</taxon>
        <taxon>Tracheophyta</taxon>
        <taxon>Spermatophyta</taxon>
        <taxon>Magnoliopsida</taxon>
        <taxon>Ranunculales</taxon>
        <taxon>Menispermaceae</taxon>
        <taxon>Menispermoideae</taxon>
        <taxon>Cissampelideae</taxon>
        <taxon>Stephania</taxon>
    </lineage>
</organism>
<evidence type="ECO:0000313" key="3">
    <source>
        <dbReference type="Proteomes" id="UP001420932"/>
    </source>
</evidence>
<evidence type="ECO:0008006" key="4">
    <source>
        <dbReference type="Google" id="ProtNLM"/>
    </source>
</evidence>
<dbReference type="AlphaFoldDB" id="A0AAP0JZQ3"/>
<name>A0AAP0JZQ3_9MAGN</name>
<reference evidence="2 3" key="1">
    <citation type="submission" date="2024-01" db="EMBL/GenBank/DDBJ databases">
        <title>Genome assemblies of Stephania.</title>
        <authorList>
            <person name="Yang L."/>
        </authorList>
    </citation>
    <scope>NUCLEOTIDE SEQUENCE [LARGE SCALE GENOMIC DNA]</scope>
    <source>
        <strain evidence="2">YNDBR</strain>
        <tissue evidence="2">Leaf</tissue>
    </source>
</reference>
<dbReference type="PANTHER" id="PTHR31286:SF99">
    <property type="entry name" value="DUF4283 DOMAIN-CONTAINING PROTEIN"/>
    <property type="match status" value="1"/>
</dbReference>